<dbReference type="PROSITE" id="PS51420">
    <property type="entry name" value="RHO"/>
    <property type="match status" value="1"/>
</dbReference>
<dbReference type="InParanoid" id="A0A151ZCC8"/>
<dbReference type="GO" id="GO:0005525">
    <property type="term" value="F:GTP binding"/>
    <property type="evidence" value="ECO:0007669"/>
    <property type="project" value="UniProtKB-KW"/>
</dbReference>
<dbReference type="PANTHER" id="PTHR24072">
    <property type="entry name" value="RHO FAMILY GTPASE"/>
    <property type="match status" value="1"/>
</dbReference>
<dbReference type="InterPro" id="IPR001806">
    <property type="entry name" value="Small_GTPase"/>
</dbReference>
<dbReference type="SMART" id="SM00174">
    <property type="entry name" value="RHO"/>
    <property type="match status" value="1"/>
</dbReference>
<keyword evidence="2" id="KW-0342">GTP-binding</keyword>
<proteinExistence type="predicted"/>
<dbReference type="InterPro" id="IPR005225">
    <property type="entry name" value="Small_GTP-bd"/>
</dbReference>
<evidence type="ECO:0000256" key="1">
    <source>
        <dbReference type="ARBA" id="ARBA00022741"/>
    </source>
</evidence>
<dbReference type="SMART" id="SM00175">
    <property type="entry name" value="RAB"/>
    <property type="match status" value="1"/>
</dbReference>
<dbReference type="Proteomes" id="UP000076078">
    <property type="component" value="Unassembled WGS sequence"/>
</dbReference>
<evidence type="ECO:0000256" key="3">
    <source>
        <dbReference type="SAM" id="MobiDB-lite"/>
    </source>
</evidence>
<name>A0A151ZCC8_TIELA</name>
<dbReference type="EMBL" id="LODT01000034">
    <property type="protein sequence ID" value="KYQ91534.1"/>
    <property type="molecule type" value="Genomic_DNA"/>
</dbReference>
<dbReference type="PROSITE" id="PS51419">
    <property type="entry name" value="RAB"/>
    <property type="match status" value="1"/>
</dbReference>
<protein>
    <submittedName>
        <fullName evidence="4">Rho GTPase</fullName>
    </submittedName>
</protein>
<dbReference type="InterPro" id="IPR027417">
    <property type="entry name" value="P-loop_NTPase"/>
</dbReference>
<dbReference type="SMART" id="SM00173">
    <property type="entry name" value="RAS"/>
    <property type="match status" value="1"/>
</dbReference>
<dbReference type="PROSITE" id="PS51421">
    <property type="entry name" value="RAS"/>
    <property type="match status" value="1"/>
</dbReference>
<dbReference type="Gene3D" id="3.40.50.300">
    <property type="entry name" value="P-loop containing nucleotide triphosphate hydrolases"/>
    <property type="match status" value="1"/>
</dbReference>
<dbReference type="GO" id="GO:0003924">
    <property type="term" value="F:GTPase activity"/>
    <property type="evidence" value="ECO:0007669"/>
    <property type="project" value="InterPro"/>
</dbReference>
<reference evidence="4 5" key="1">
    <citation type="submission" date="2015-12" db="EMBL/GenBank/DDBJ databases">
        <title>Dictyostelia acquired genes for synthesis and detection of signals that induce cell-type specialization by lateral gene transfer from prokaryotes.</title>
        <authorList>
            <person name="Gloeckner G."/>
            <person name="Schaap P."/>
        </authorList>
    </citation>
    <scope>NUCLEOTIDE SEQUENCE [LARGE SCALE GENOMIC DNA]</scope>
    <source>
        <strain evidence="4 5">TK</strain>
    </source>
</reference>
<comment type="caution">
    <text evidence="4">The sequence shown here is derived from an EMBL/GenBank/DDBJ whole genome shotgun (WGS) entry which is preliminary data.</text>
</comment>
<dbReference type="CDD" id="cd00157">
    <property type="entry name" value="Rho"/>
    <property type="match status" value="1"/>
</dbReference>
<dbReference type="NCBIfam" id="TIGR00231">
    <property type="entry name" value="small_GTP"/>
    <property type="match status" value="1"/>
</dbReference>
<dbReference type="SUPFAM" id="SSF52540">
    <property type="entry name" value="P-loop containing nucleoside triphosphate hydrolases"/>
    <property type="match status" value="1"/>
</dbReference>
<feature type="compositionally biased region" description="Basic and acidic residues" evidence="3">
    <location>
        <begin position="115"/>
        <end position="124"/>
    </location>
</feature>
<feature type="region of interest" description="Disordered" evidence="3">
    <location>
        <begin position="170"/>
        <end position="193"/>
    </location>
</feature>
<dbReference type="STRING" id="361077.A0A151ZCC8"/>
<dbReference type="GO" id="GO:0007264">
    <property type="term" value="P:small GTPase-mediated signal transduction"/>
    <property type="evidence" value="ECO:0007669"/>
    <property type="project" value="InterPro"/>
</dbReference>
<dbReference type="AlphaFoldDB" id="A0A151ZCC8"/>
<dbReference type="PRINTS" id="PR00449">
    <property type="entry name" value="RASTRNSFRMNG"/>
</dbReference>
<dbReference type="Pfam" id="PF00071">
    <property type="entry name" value="Ras"/>
    <property type="match status" value="1"/>
</dbReference>
<organism evidence="4 5">
    <name type="scientific">Tieghemostelium lacteum</name>
    <name type="common">Slime mold</name>
    <name type="synonym">Dictyostelium lacteum</name>
    <dbReference type="NCBI Taxonomy" id="361077"/>
    <lineage>
        <taxon>Eukaryota</taxon>
        <taxon>Amoebozoa</taxon>
        <taxon>Evosea</taxon>
        <taxon>Eumycetozoa</taxon>
        <taxon>Dictyostelia</taxon>
        <taxon>Dictyosteliales</taxon>
        <taxon>Raperosteliaceae</taxon>
        <taxon>Tieghemostelium</taxon>
    </lineage>
</organism>
<keyword evidence="5" id="KW-1185">Reference proteome</keyword>
<keyword evidence="1" id="KW-0547">Nucleotide-binding</keyword>
<evidence type="ECO:0000256" key="2">
    <source>
        <dbReference type="ARBA" id="ARBA00023134"/>
    </source>
</evidence>
<dbReference type="OrthoDB" id="8830751at2759"/>
<gene>
    <name evidence="4" type="ORF">DLAC_07295</name>
</gene>
<feature type="region of interest" description="Disordered" evidence="3">
    <location>
        <begin position="115"/>
        <end position="136"/>
    </location>
</feature>
<feature type="compositionally biased region" description="Polar residues" evidence="3">
    <location>
        <begin position="126"/>
        <end position="136"/>
    </location>
</feature>
<dbReference type="OMA" id="TEYYLEC"/>
<feature type="compositionally biased region" description="Basic residues" evidence="3">
    <location>
        <begin position="175"/>
        <end position="186"/>
    </location>
</feature>
<evidence type="ECO:0000313" key="5">
    <source>
        <dbReference type="Proteomes" id="UP000076078"/>
    </source>
</evidence>
<dbReference type="InterPro" id="IPR003578">
    <property type="entry name" value="Small_GTPase_Rho"/>
</dbReference>
<evidence type="ECO:0000313" key="4">
    <source>
        <dbReference type="EMBL" id="KYQ91534.1"/>
    </source>
</evidence>
<accession>A0A151ZCC8</accession>
<sequence length="193" mass="21520">MVVKLKCIVIGGGKIGKSSLLHTYKDFAFPTDYEVPSCPNFQSRTINADGTDYQLDIHDAPEYQFDEYYQDADVCLLVYSLIDRSSFEDIQSKYYREVQRVPGPRTAPFVLVGTKKDRRDEGTAKESVSTEEGNQLSKSINANHFVECSSMTQQGLREVFDYAVRAFQKSGAKPKGGKSSKSKSGKKSGCIIN</sequence>